<proteinExistence type="predicted"/>
<gene>
    <name evidence="2" type="ORF">NEMVEDRAFT_v1g205550</name>
</gene>
<feature type="compositionally biased region" description="Basic residues" evidence="1">
    <location>
        <begin position="547"/>
        <end position="557"/>
    </location>
</feature>
<feature type="compositionally biased region" description="Basic and acidic residues" evidence="1">
    <location>
        <begin position="634"/>
        <end position="645"/>
    </location>
</feature>
<evidence type="ECO:0000313" key="3">
    <source>
        <dbReference type="Proteomes" id="UP000001593"/>
    </source>
</evidence>
<feature type="region of interest" description="Disordered" evidence="1">
    <location>
        <begin position="619"/>
        <end position="645"/>
    </location>
</feature>
<feature type="compositionally biased region" description="Polar residues" evidence="1">
    <location>
        <begin position="473"/>
        <end position="483"/>
    </location>
</feature>
<feature type="region of interest" description="Disordered" evidence="1">
    <location>
        <begin position="135"/>
        <end position="188"/>
    </location>
</feature>
<dbReference type="AlphaFoldDB" id="A7S1Z5"/>
<evidence type="ECO:0000313" key="2">
    <source>
        <dbReference type="EMBL" id="EDO42326.1"/>
    </source>
</evidence>
<sequence>MAGIDDRKMLKAIQHISEGNFYGLHVTNKAQRVSLDRELKTLEACKDAQTHSYRKEEKELLSALLRLQRCKDTDNLIEEHLRNHYAEYGGHKPDSHYGDVSHKPGSHYGDVSHKPGSNYGDSGQKAAYRYVDHGVKPGSHFHDRRRKSLSEDQTKVSQTSLSMPLSPNATLNPMKHPGPRRIPREEPAPGLPLREMGSEIHRTGAFIDCVICHLPRYLQLGGQGQVCTCEKGPGHESHRVHSKKEHLKAGPHKKTKETDITEASTDRRKSIDQDDMQGFLEKLNREMNIVLNDDKKRGDTDDKGSLDEDRFSTRRYSLDENGAFRGRRQSIDENGGYRGRRQSIDENGGCRGRRQSIDENGAYRGRRQSIDENGPYIMAPRLTQRDSIEEMDGRKRGFTNEMDYRRRGWTNDWRERLDSIGRESYYSIGDIRSRTGTFEDPNAYRKVFRAHTPFGHHQEAHSGGHAHTERGSSSHLPQLTNVSNDDNKEAYHMLVHPDNIHDHHHYLPYEANKDNKKGRHQGYGRHDSHASHGGSVSSGRHREEYHHKRGGHSHDRHHHGYYIHKYDHSGARQVAYIPAKGSSHVAEIIEKQHEPDSNHLAILSRLRQLLSVYQQMDDSTRKYPWPSPPSAHMTSEEFERLKDCR</sequence>
<feature type="region of interest" description="Disordered" evidence="1">
    <location>
        <begin position="321"/>
        <end position="373"/>
    </location>
</feature>
<accession>A7S1Z5</accession>
<feature type="compositionally biased region" description="Polar residues" evidence="1">
    <location>
        <begin position="155"/>
        <end position="171"/>
    </location>
</feature>
<feature type="region of interest" description="Disordered" evidence="1">
    <location>
        <begin position="512"/>
        <end position="557"/>
    </location>
</feature>
<dbReference type="OMA" id="GLHVTNK"/>
<feature type="region of interest" description="Disordered" evidence="1">
    <location>
        <begin position="230"/>
        <end position="274"/>
    </location>
</feature>
<reference evidence="2 3" key="1">
    <citation type="journal article" date="2007" name="Science">
        <title>Sea anemone genome reveals ancestral eumetazoan gene repertoire and genomic organization.</title>
        <authorList>
            <person name="Putnam N.H."/>
            <person name="Srivastava M."/>
            <person name="Hellsten U."/>
            <person name="Dirks B."/>
            <person name="Chapman J."/>
            <person name="Salamov A."/>
            <person name="Terry A."/>
            <person name="Shapiro H."/>
            <person name="Lindquist E."/>
            <person name="Kapitonov V.V."/>
            <person name="Jurka J."/>
            <person name="Genikhovich G."/>
            <person name="Grigoriev I.V."/>
            <person name="Lucas S.M."/>
            <person name="Steele R.E."/>
            <person name="Finnerty J.R."/>
            <person name="Technau U."/>
            <person name="Martindale M.Q."/>
            <person name="Rokhsar D.S."/>
        </authorList>
    </citation>
    <scope>NUCLEOTIDE SEQUENCE [LARGE SCALE GENOMIC DNA]</scope>
    <source>
        <strain evidence="3">CH2 X CH6</strain>
    </source>
</reference>
<feature type="compositionally biased region" description="Basic and acidic residues" evidence="1">
    <location>
        <begin position="456"/>
        <end position="472"/>
    </location>
</feature>
<feature type="region of interest" description="Disordered" evidence="1">
    <location>
        <begin position="455"/>
        <end position="483"/>
    </location>
</feature>
<evidence type="ECO:0000256" key="1">
    <source>
        <dbReference type="SAM" id="MobiDB-lite"/>
    </source>
</evidence>
<keyword evidence="3" id="KW-1185">Reference proteome</keyword>
<dbReference type="Proteomes" id="UP000001593">
    <property type="component" value="Unassembled WGS sequence"/>
</dbReference>
<dbReference type="InParanoid" id="A7S1Z5"/>
<dbReference type="EMBL" id="DS469566">
    <property type="protein sequence ID" value="EDO42326.1"/>
    <property type="molecule type" value="Genomic_DNA"/>
</dbReference>
<feature type="compositionally biased region" description="Basic residues" evidence="1">
    <location>
        <begin position="240"/>
        <end position="255"/>
    </location>
</feature>
<protein>
    <submittedName>
        <fullName evidence="2">Uncharacterized protein</fullName>
    </submittedName>
</protein>
<dbReference type="HOGENOM" id="CLU_424736_0_0_1"/>
<feature type="compositionally biased region" description="Basic and acidic residues" evidence="1">
    <location>
        <begin position="256"/>
        <end position="272"/>
    </location>
</feature>
<organism evidence="2 3">
    <name type="scientific">Nematostella vectensis</name>
    <name type="common">Starlet sea anemone</name>
    <dbReference type="NCBI Taxonomy" id="45351"/>
    <lineage>
        <taxon>Eukaryota</taxon>
        <taxon>Metazoa</taxon>
        <taxon>Cnidaria</taxon>
        <taxon>Anthozoa</taxon>
        <taxon>Hexacorallia</taxon>
        <taxon>Actiniaria</taxon>
        <taxon>Edwardsiidae</taxon>
        <taxon>Nematostella</taxon>
    </lineage>
</organism>
<name>A7S1Z5_NEMVE</name>